<reference evidence="2 3" key="1">
    <citation type="submission" date="2015-09" db="EMBL/GenBank/DDBJ databases">
        <authorList>
            <person name="Jackson K.R."/>
            <person name="Lunt B.L."/>
            <person name="Fisher J.N.B."/>
            <person name="Gardner A.V."/>
            <person name="Bailey M.E."/>
            <person name="Deus L.M."/>
            <person name="Earl A.S."/>
            <person name="Gibby P.D."/>
            <person name="Hartmann K.A."/>
            <person name="Liu J.E."/>
            <person name="Manci A.M."/>
            <person name="Nielsen D.A."/>
            <person name="Solomon M.B."/>
            <person name="Breakwell D.P."/>
            <person name="Burnett S.H."/>
            <person name="Grose J.H."/>
        </authorList>
    </citation>
    <scope>NUCLEOTIDE SEQUENCE [LARGE SCALE GENOMIC DNA]</scope>
    <source>
        <strain evidence="2 3">2789STDY5608636</strain>
    </source>
</reference>
<dbReference type="InterPro" id="IPR029030">
    <property type="entry name" value="Caspase-like_dom_sf"/>
</dbReference>
<dbReference type="OrthoDB" id="9816280at2"/>
<dbReference type="PANTHER" id="PTHR22576:SF37">
    <property type="entry name" value="MUCOSA-ASSOCIATED LYMPHOID TISSUE LYMPHOMA TRANSLOCATION PROTEIN 1"/>
    <property type="match status" value="1"/>
</dbReference>
<evidence type="ECO:0000259" key="1">
    <source>
        <dbReference type="Pfam" id="PF00656"/>
    </source>
</evidence>
<proteinExistence type="predicted"/>
<organism evidence="2 3">
    <name type="scientific">Bordetella pseudohinzii</name>
    <dbReference type="NCBI Taxonomy" id="1331258"/>
    <lineage>
        <taxon>Bacteria</taxon>
        <taxon>Pseudomonadati</taxon>
        <taxon>Pseudomonadota</taxon>
        <taxon>Betaproteobacteria</taxon>
        <taxon>Burkholderiales</taxon>
        <taxon>Alcaligenaceae</taxon>
        <taxon>Bordetella</taxon>
    </lineage>
</organism>
<dbReference type="GO" id="GO:0004197">
    <property type="term" value="F:cysteine-type endopeptidase activity"/>
    <property type="evidence" value="ECO:0007669"/>
    <property type="project" value="InterPro"/>
</dbReference>
<evidence type="ECO:0000313" key="2">
    <source>
        <dbReference type="EMBL" id="CUI32297.1"/>
    </source>
</evidence>
<dbReference type="Gene3D" id="3.40.50.1460">
    <property type="match status" value="1"/>
</dbReference>
<dbReference type="EMBL" id="CYTV01000001">
    <property type="protein sequence ID" value="CUI32297.1"/>
    <property type="molecule type" value="Genomic_DNA"/>
</dbReference>
<feature type="domain" description="Peptidase C14 caspase" evidence="1">
    <location>
        <begin position="1"/>
        <end position="214"/>
    </location>
</feature>
<protein>
    <submittedName>
        <fullName evidence="2">Uncharacterized protein containing caspase domain</fullName>
    </submittedName>
</protein>
<dbReference type="SUPFAM" id="SSF52129">
    <property type="entry name" value="Caspase-like"/>
    <property type="match status" value="1"/>
</dbReference>
<dbReference type="InterPro" id="IPR052039">
    <property type="entry name" value="Caspase-related_regulators"/>
</dbReference>
<dbReference type="Pfam" id="PF00656">
    <property type="entry name" value="Peptidase_C14"/>
    <property type="match status" value="1"/>
</dbReference>
<dbReference type="PANTHER" id="PTHR22576">
    <property type="entry name" value="MUCOSA ASSOCIATED LYMPHOID TISSUE LYMPHOMA TRANSLOCATION PROTEIN 1/PARACASPASE"/>
    <property type="match status" value="1"/>
</dbReference>
<dbReference type="Proteomes" id="UP000053096">
    <property type="component" value="Unassembled WGS sequence"/>
</dbReference>
<gene>
    <name evidence="2" type="ORF">ERS370011_00134</name>
</gene>
<dbReference type="AlphaFoldDB" id="A0A0M7BXZ7"/>
<accession>A0A0M7BXZ7</accession>
<dbReference type="InterPro" id="IPR011600">
    <property type="entry name" value="Pept_C14_caspase"/>
</dbReference>
<sequence>MRIALIVGINHYEHGGSLYGCVDDAHAVQAVLARHGDGSINFDCKLFTGTGPTDRVERSLLKDRVEELFKAQADIALFYFAGHGHIEATGGYLLATDSRRGDEGLSLSEVLALANKSPARNKIIILDSCHSGIAGTPPVAGELASLSEGLTILTASAADQYATEENGRGVFTTLLVDALHGGAANLTGDITPGSIYAHVDQSLGAWEQRPIFKTNVRQFVSLRKVNPPISLDDLRRITEFFPQRGFEYQLDPTFEPEMKGRDPGMPPPDLENTRKFALLQRYNRLNLVAPVDAPHMWHAAMQSKSCKLTVLGEHYRLLAEKQRL</sequence>
<dbReference type="RefSeq" id="WP_082149512.1">
    <property type="nucleotide sequence ID" value="NZ_CAJGUP010000122.1"/>
</dbReference>
<name>A0A0M7BXZ7_9BORD</name>
<evidence type="ECO:0000313" key="3">
    <source>
        <dbReference type="Proteomes" id="UP000053096"/>
    </source>
</evidence>
<dbReference type="GO" id="GO:0006508">
    <property type="term" value="P:proteolysis"/>
    <property type="evidence" value="ECO:0007669"/>
    <property type="project" value="InterPro"/>
</dbReference>